<dbReference type="Gene3D" id="3.40.190.10">
    <property type="entry name" value="Periplasmic binding protein-like II"/>
    <property type="match status" value="1"/>
</dbReference>
<dbReference type="Gene3D" id="3.40.190.150">
    <property type="entry name" value="Bordetella uptake gene, domain 1"/>
    <property type="match status" value="1"/>
</dbReference>
<dbReference type="PANTHER" id="PTHR42928:SF5">
    <property type="entry name" value="BLR1237 PROTEIN"/>
    <property type="match status" value="1"/>
</dbReference>
<protein>
    <submittedName>
        <fullName evidence="1">Tripartite tricarboxylate transporter family receptor</fullName>
    </submittedName>
</protein>
<organism evidence="1">
    <name type="scientific">mine drainage metagenome</name>
    <dbReference type="NCBI Taxonomy" id="410659"/>
    <lineage>
        <taxon>unclassified sequences</taxon>
        <taxon>metagenomes</taxon>
        <taxon>ecological metagenomes</taxon>
    </lineage>
</organism>
<comment type="caution">
    <text evidence="1">The sequence shown here is derived from an EMBL/GenBank/DDBJ whole genome shotgun (WGS) entry which is preliminary data.</text>
</comment>
<keyword evidence="1" id="KW-0675">Receptor</keyword>
<dbReference type="CDD" id="cd13578">
    <property type="entry name" value="PBP2_Bug27"/>
    <property type="match status" value="1"/>
</dbReference>
<dbReference type="PANTHER" id="PTHR42928">
    <property type="entry name" value="TRICARBOXYLATE-BINDING PROTEIN"/>
    <property type="match status" value="1"/>
</dbReference>
<dbReference type="AlphaFoldDB" id="A0A1J5SLU1"/>
<proteinExistence type="predicted"/>
<dbReference type="EMBL" id="MLJW01000073">
    <property type="protein sequence ID" value="OIR02660.1"/>
    <property type="molecule type" value="Genomic_DNA"/>
</dbReference>
<dbReference type="InterPro" id="IPR042100">
    <property type="entry name" value="Bug_dom1"/>
</dbReference>
<dbReference type="PIRSF" id="PIRSF017082">
    <property type="entry name" value="YflP"/>
    <property type="match status" value="1"/>
</dbReference>
<dbReference type="InterPro" id="IPR005064">
    <property type="entry name" value="BUG"/>
</dbReference>
<name>A0A1J5SLU1_9ZZZZ</name>
<accession>A0A1J5SLU1</accession>
<sequence length="322" mass="33653">MFNRMLKLLLGCLLAGMLGQAAAQGYPSRTIKIIVGFGPGGVADLTARIVAQKLAADMHTSVIVENMPSAGGIVAATTAAQAPPDGYTLYVVSNQNAVSPALWKSLPYDPVADFSMISTIGLFDLALVTDSASPLKNMDDVYNAARHDPAHFNIGTIGIGSTQYLSAELFKSLAKLKVPTIPFKGTGDVIAAVKSGTVQVAFETLPAVLAQIKSGSLRGLAVTSGKRLASLPQVPTLAESGLPSYRSSSWNGLAAPAKTPPAIIARLNQEIAKAVASPDTQKRLHAIGIEPKTGTPAEFKALLQSEIVKWTAVVESAKIPKR</sequence>
<dbReference type="SUPFAM" id="SSF53850">
    <property type="entry name" value="Periplasmic binding protein-like II"/>
    <property type="match status" value="1"/>
</dbReference>
<dbReference type="Pfam" id="PF03401">
    <property type="entry name" value="TctC"/>
    <property type="match status" value="1"/>
</dbReference>
<reference evidence="1" key="1">
    <citation type="submission" date="2016-10" db="EMBL/GenBank/DDBJ databases">
        <title>Sequence of Gallionella enrichment culture.</title>
        <authorList>
            <person name="Poehlein A."/>
            <person name="Muehling M."/>
            <person name="Daniel R."/>
        </authorList>
    </citation>
    <scope>NUCLEOTIDE SEQUENCE</scope>
</reference>
<evidence type="ECO:0000313" key="1">
    <source>
        <dbReference type="EMBL" id="OIR02660.1"/>
    </source>
</evidence>
<gene>
    <name evidence="1" type="ORF">GALL_153740</name>
</gene>